<evidence type="ECO:0000313" key="1">
    <source>
        <dbReference type="EMBL" id="EAQ96395.1"/>
    </source>
</evidence>
<dbReference type="EMBL" id="AAOA02000001">
    <property type="protein sequence ID" value="EAQ96395.1"/>
    <property type="molecule type" value="Genomic_DNA"/>
</dbReference>
<proteinExistence type="predicted"/>
<gene>
    <name evidence="1" type="ORF">KT71_13450</name>
</gene>
<reference evidence="1 2" key="1">
    <citation type="journal article" date="2007" name="Proc. Natl. Acad. Sci. U.S.A.">
        <title>Characterization of a marine gammaproteobacterium capable of aerobic anoxygenic photosynthesis.</title>
        <authorList>
            <person name="Fuchs B.M."/>
            <person name="Spring S."/>
            <person name="Teeling H."/>
            <person name="Quast C."/>
            <person name="Wulf J."/>
            <person name="Schattenhofer M."/>
            <person name="Yan S."/>
            <person name="Ferriera S."/>
            <person name="Johnson J."/>
            <person name="Glockner F.O."/>
            <person name="Amann R."/>
        </authorList>
    </citation>
    <scope>NUCLEOTIDE SEQUENCE [LARGE SCALE GENOMIC DNA]</scope>
    <source>
        <strain evidence="1">KT71</strain>
    </source>
</reference>
<dbReference type="HOGENOM" id="CLU_1486670_0_0_6"/>
<dbReference type="RefSeq" id="WP_008295126.1">
    <property type="nucleotide sequence ID" value="NZ_CM002299.1"/>
</dbReference>
<sequence length="181" mass="20409">MAKSPPDEFVTSTQAAAFLDVTKSRFFNCGVKPAAKIGRQNYYCPRELRLKALELASRRVTSDAPDKAEVSEARHRFEIDRARKIKAEADAIEMKNEVRRNNLIPLRFMEILLSGVATDFRQFLDQIPYVLRGEGVPGPKVDKVSAQIETQNASLHADLTSRDRILEAITEWKMTGEDNDG</sequence>
<dbReference type="STRING" id="314285.KT71_13450"/>
<name>A4ACG7_9GAMM</name>
<dbReference type="AlphaFoldDB" id="A4ACG7"/>
<accession>A4ACG7</accession>
<reference evidence="1 2" key="2">
    <citation type="journal article" date="2009" name="PLoS ONE">
        <title>The photosynthetic apparatus and its regulation in the aerobic gammaproteobacterium Congregibacter litoralis gen. nov., sp. nov.</title>
        <authorList>
            <person name="Spring S."/>
            <person name="Lunsdorf H."/>
            <person name="Fuchs B.M."/>
            <person name="Tindall B.J."/>
        </authorList>
    </citation>
    <scope>NUCLEOTIDE SEQUENCE [LARGE SCALE GENOMIC DNA]</scope>
    <source>
        <strain evidence="1">KT71</strain>
    </source>
</reference>
<organism evidence="1 2">
    <name type="scientific">Congregibacter litoralis KT71</name>
    <dbReference type="NCBI Taxonomy" id="314285"/>
    <lineage>
        <taxon>Bacteria</taxon>
        <taxon>Pseudomonadati</taxon>
        <taxon>Pseudomonadota</taxon>
        <taxon>Gammaproteobacteria</taxon>
        <taxon>Cellvibrionales</taxon>
        <taxon>Halieaceae</taxon>
        <taxon>Congregibacter</taxon>
    </lineage>
</organism>
<keyword evidence="2" id="KW-1185">Reference proteome</keyword>
<protein>
    <submittedName>
        <fullName evidence="1">Phage DNA packaging protein Nu1</fullName>
    </submittedName>
</protein>
<evidence type="ECO:0000313" key="2">
    <source>
        <dbReference type="Proteomes" id="UP000019205"/>
    </source>
</evidence>
<dbReference type="Proteomes" id="UP000019205">
    <property type="component" value="Chromosome"/>
</dbReference>
<comment type="caution">
    <text evidence="1">The sequence shown here is derived from an EMBL/GenBank/DDBJ whole genome shotgun (WGS) entry which is preliminary data.</text>
</comment>